<dbReference type="Gene3D" id="3.40.50.200">
    <property type="entry name" value="Peptidase S8/S53 domain"/>
    <property type="match status" value="1"/>
</dbReference>
<evidence type="ECO:0000256" key="2">
    <source>
        <dbReference type="ARBA" id="ARBA00022729"/>
    </source>
</evidence>
<dbReference type="InterPro" id="IPR045051">
    <property type="entry name" value="SBT"/>
</dbReference>
<dbReference type="AlphaFoldDB" id="A0A7J7MZC5"/>
<dbReference type="InterPro" id="IPR036852">
    <property type="entry name" value="Peptidase_S8/S53_dom_sf"/>
</dbReference>
<gene>
    <name evidence="3" type="ORF">GIB67_019050</name>
</gene>
<evidence type="ECO:0000313" key="3">
    <source>
        <dbReference type="EMBL" id="KAF6160281.1"/>
    </source>
</evidence>
<reference evidence="3 4" key="1">
    <citation type="journal article" date="2020" name="IScience">
        <title>Genome Sequencing of the Endangered Kingdonia uniflora (Circaeasteraceae, Ranunculales) Reveals Potential Mechanisms of Evolutionary Specialization.</title>
        <authorList>
            <person name="Sun Y."/>
            <person name="Deng T."/>
            <person name="Zhang A."/>
            <person name="Moore M.J."/>
            <person name="Landis J.B."/>
            <person name="Lin N."/>
            <person name="Zhang H."/>
            <person name="Zhang X."/>
            <person name="Huang J."/>
            <person name="Zhang X."/>
            <person name="Sun H."/>
            <person name="Wang H."/>
        </authorList>
    </citation>
    <scope>NUCLEOTIDE SEQUENCE [LARGE SCALE GENOMIC DNA]</scope>
    <source>
        <strain evidence="3">TB1705</strain>
        <tissue evidence="3">Leaf</tissue>
    </source>
</reference>
<dbReference type="Proteomes" id="UP000541444">
    <property type="component" value="Unassembled WGS sequence"/>
</dbReference>
<dbReference type="GO" id="GO:0004252">
    <property type="term" value="F:serine-type endopeptidase activity"/>
    <property type="evidence" value="ECO:0007669"/>
    <property type="project" value="InterPro"/>
</dbReference>
<dbReference type="PANTHER" id="PTHR10795">
    <property type="entry name" value="PROPROTEIN CONVERTASE SUBTILISIN/KEXIN"/>
    <property type="match status" value="1"/>
</dbReference>
<organism evidence="3 4">
    <name type="scientific">Kingdonia uniflora</name>
    <dbReference type="NCBI Taxonomy" id="39325"/>
    <lineage>
        <taxon>Eukaryota</taxon>
        <taxon>Viridiplantae</taxon>
        <taxon>Streptophyta</taxon>
        <taxon>Embryophyta</taxon>
        <taxon>Tracheophyta</taxon>
        <taxon>Spermatophyta</taxon>
        <taxon>Magnoliopsida</taxon>
        <taxon>Ranunculales</taxon>
        <taxon>Circaeasteraceae</taxon>
        <taxon>Kingdonia</taxon>
    </lineage>
</organism>
<dbReference type="EMBL" id="JACGCM010001165">
    <property type="protein sequence ID" value="KAF6160281.1"/>
    <property type="molecule type" value="Genomic_DNA"/>
</dbReference>
<comment type="caution">
    <text evidence="3">The sequence shown here is derived from an EMBL/GenBank/DDBJ whole genome shotgun (WGS) entry which is preliminary data.</text>
</comment>
<protein>
    <submittedName>
        <fullName evidence="3">Uncharacterized protein</fullName>
    </submittedName>
</protein>
<proteinExistence type="inferred from homology"/>
<name>A0A7J7MZC5_9MAGN</name>
<comment type="similarity">
    <text evidence="1">Belongs to the peptidase S8 family.</text>
</comment>
<evidence type="ECO:0000313" key="4">
    <source>
        <dbReference type="Proteomes" id="UP000541444"/>
    </source>
</evidence>
<dbReference type="OrthoDB" id="206201at2759"/>
<accession>A0A7J7MZC5</accession>
<keyword evidence="4" id="KW-1185">Reference proteome</keyword>
<sequence length="217" mass="24092">MSLRSRFLRRMVLTCSCFHLRETLPYYENVFSICSFMENPKGILVRCAACDYISFKVISGIFLSTPHLSGIAAAAMLKSSYPLAALKYAIMTTAGLLNVEGKSRPLNGASAPQPKRKRQCSYEVSDCNNKIIGKRISREGIKFMPIPDEKWTWTHMASTAAGAFFKQSSRETTTERRDITLCTLRIYKVCSASGLCDNYDVVARKENSGGDGVVVIS</sequence>
<keyword evidence="2" id="KW-0732">Signal</keyword>
<evidence type="ECO:0000256" key="1">
    <source>
        <dbReference type="ARBA" id="ARBA00011073"/>
    </source>
</evidence>
<dbReference type="GO" id="GO:0006508">
    <property type="term" value="P:proteolysis"/>
    <property type="evidence" value="ECO:0007669"/>
    <property type="project" value="InterPro"/>
</dbReference>